<keyword evidence="7" id="KW-0732">Signal</keyword>
<evidence type="ECO:0000256" key="10">
    <source>
        <dbReference type="ARBA" id="ARBA00023285"/>
    </source>
</evidence>
<feature type="disulfide bond" evidence="16">
    <location>
        <begin position="62"/>
        <end position="104"/>
    </location>
</feature>
<keyword evidence="6" id="KW-0479">Metal-binding</keyword>
<evidence type="ECO:0000256" key="15">
    <source>
        <dbReference type="PIRSR" id="PIRSR602157-1"/>
    </source>
</evidence>
<feature type="binding site" evidence="15">
    <location>
        <position position="93"/>
    </location>
    <ligand>
        <name>cyanocob(III)alamin</name>
        <dbReference type="ChEBI" id="CHEBI:17439"/>
    </ligand>
</feature>
<dbReference type="Pfam" id="PF01122">
    <property type="entry name" value="Cobalamin_bind"/>
    <property type="match status" value="1"/>
</dbReference>
<evidence type="ECO:0000256" key="3">
    <source>
        <dbReference type="ARBA" id="ARBA00022426"/>
    </source>
</evidence>
<protein>
    <recommendedName>
        <fullName evidence="13">Transcobalamin-2</fullName>
    </recommendedName>
    <alternativeName>
        <fullName evidence="14">Transcobalamin II</fullName>
    </alternativeName>
</protein>
<evidence type="ECO:0000256" key="9">
    <source>
        <dbReference type="ARBA" id="ARBA00023157"/>
    </source>
</evidence>
<dbReference type="GO" id="GO:0031419">
    <property type="term" value="F:cobalamin binding"/>
    <property type="evidence" value="ECO:0007669"/>
    <property type="project" value="InterPro"/>
</dbReference>
<organism evidence="18 19">
    <name type="scientific">Leucopsar rothschildi</name>
    <name type="common">Bali myna</name>
    <name type="synonym">Rothschild's mynah</name>
    <dbReference type="NCBI Taxonomy" id="127929"/>
    <lineage>
        <taxon>Eukaryota</taxon>
        <taxon>Metazoa</taxon>
        <taxon>Chordata</taxon>
        <taxon>Craniata</taxon>
        <taxon>Vertebrata</taxon>
        <taxon>Euteleostomi</taxon>
        <taxon>Archelosauria</taxon>
        <taxon>Archosauria</taxon>
        <taxon>Dinosauria</taxon>
        <taxon>Saurischia</taxon>
        <taxon>Theropoda</taxon>
        <taxon>Coelurosauria</taxon>
        <taxon>Aves</taxon>
        <taxon>Neognathae</taxon>
        <taxon>Neoaves</taxon>
        <taxon>Telluraves</taxon>
        <taxon>Australaves</taxon>
        <taxon>Passeriformes</taxon>
        <taxon>Sturnidae</taxon>
        <taxon>Leucopsar</taxon>
    </lineage>
</organism>
<evidence type="ECO:0000256" key="5">
    <source>
        <dbReference type="ARBA" id="ARBA00022525"/>
    </source>
</evidence>
<evidence type="ECO:0000313" key="19">
    <source>
        <dbReference type="Proteomes" id="UP000522331"/>
    </source>
</evidence>
<feature type="binding site" evidence="15">
    <location>
        <begin position="302"/>
        <end position="304"/>
    </location>
    <ligand>
        <name>cyanocob(III)alamin</name>
        <dbReference type="ChEBI" id="CHEBI:17439"/>
    </ligand>
</feature>
<dbReference type="GO" id="GO:0006824">
    <property type="term" value="P:cobalt ion transport"/>
    <property type="evidence" value="ECO:0007669"/>
    <property type="project" value="UniProtKB-KW"/>
</dbReference>
<evidence type="ECO:0000256" key="8">
    <source>
        <dbReference type="ARBA" id="ARBA00023065"/>
    </source>
</evidence>
<comment type="function">
    <text evidence="11">Primary vitamin B12-binding and transport protein. Delivers cobalamin to cells.</text>
</comment>
<keyword evidence="3" id="KW-0171">Cobalt transport</keyword>
<evidence type="ECO:0000256" key="12">
    <source>
        <dbReference type="ARBA" id="ARBA00038518"/>
    </source>
</evidence>
<feature type="binding site" evidence="15">
    <location>
        <position position="312"/>
    </location>
    <ligand>
        <name>cyanocob(III)alamin</name>
        <dbReference type="ChEBI" id="CHEBI:17439"/>
    </ligand>
</feature>
<comment type="caution">
    <text evidence="18">The sequence shown here is derived from an EMBL/GenBank/DDBJ whole genome shotgun (WGS) entry which is preliminary data.</text>
</comment>
<dbReference type="PANTHER" id="PTHR10559:SF14">
    <property type="entry name" value="TRANSCOBALAMIN-2"/>
    <property type="match status" value="1"/>
</dbReference>
<dbReference type="GO" id="GO:0015889">
    <property type="term" value="P:cobalamin transport"/>
    <property type="evidence" value="ECO:0007669"/>
    <property type="project" value="InterPro"/>
</dbReference>
<evidence type="ECO:0000256" key="4">
    <source>
        <dbReference type="ARBA" id="ARBA00022448"/>
    </source>
</evidence>
<feature type="binding site" evidence="15">
    <location>
        <position position="142"/>
    </location>
    <ligand>
        <name>cyanocob(III)alamin</name>
        <dbReference type="ChEBI" id="CHEBI:17439"/>
    </ligand>
</feature>
<feature type="non-terminal residue" evidence="18">
    <location>
        <position position="1"/>
    </location>
</feature>
<keyword evidence="8" id="KW-0406">Ion transport</keyword>
<evidence type="ECO:0000256" key="14">
    <source>
        <dbReference type="ARBA" id="ARBA00041463"/>
    </source>
</evidence>
<keyword evidence="5" id="KW-0964">Secreted</keyword>
<dbReference type="PANTHER" id="PTHR10559">
    <property type="entry name" value="TRANSCOBALAMIN-1/GASTRIC INTRINSIC FACTOR"/>
    <property type="match status" value="1"/>
</dbReference>
<name>A0A7K8ELL9_LEURO</name>
<proteinExistence type="inferred from homology"/>
<dbReference type="Gene3D" id="1.50.10.20">
    <property type="match status" value="1"/>
</dbReference>
<keyword evidence="4" id="KW-0813">Transport</keyword>
<feature type="non-terminal residue" evidence="18">
    <location>
        <position position="334"/>
    </location>
</feature>
<comment type="subunit">
    <text evidence="12">Interacts with CD320 (via LDL-receptor class A domains).</text>
</comment>
<keyword evidence="10 15" id="KW-0170">Cobalt</keyword>
<comment type="similarity">
    <text evidence="2">Belongs to the eukaryotic cobalamin transport proteins family.</text>
</comment>
<keyword evidence="9 16" id="KW-1015">Disulfide bond</keyword>
<dbReference type="GO" id="GO:0005615">
    <property type="term" value="C:extracellular space"/>
    <property type="evidence" value="ECO:0007669"/>
    <property type="project" value="TreeGrafter"/>
</dbReference>
<evidence type="ECO:0000256" key="16">
    <source>
        <dbReference type="PIRSR" id="PIRSR602157-2"/>
    </source>
</evidence>
<sequence length="334" mass="37013">PHTGRLALYLLGLRAPCPPPHPHRLLVTRLKYYLEEDWTGSQRHGHPLTSYYQYGLGVLALCVHHKRVREEVIRRLLTAQNHGKLGHSGNAVDTEAVVALAFTCLEQRKLVGSKLAAELQAATHRASRGMAEAQGPDGVIGNIYSTPWALQVFLATGTCQTEPEFSKALAALLENLKAFGTAATMAQVLPVLHSRSYLDIASMHCQEEPDTLTPLDMEPLPEVPGNKTVQLVVECPLPWCYELRLYDRPVLVPASASLLDVLQAAAALEPHDFKFHTQDTPQGPFLTQVLGLEARQEKRNYWQLLTAPDSPLQMGIADYRPQDGTTVILRLSEW</sequence>
<dbReference type="EMBL" id="VZTC01007866">
    <property type="protein sequence ID" value="NXB51870.1"/>
    <property type="molecule type" value="Genomic_DNA"/>
</dbReference>
<evidence type="ECO:0000256" key="13">
    <source>
        <dbReference type="ARBA" id="ARBA00040958"/>
    </source>
</evidence>
<accession>A0A7K8ELL9</accession>
<evidence type="ECO:0000256" key="1">
    <source>
        <dbReference type="ARBA" id="ARBA00004613"/>
    </source>
</evidence>
<keyword evidence="19" id="KW-1185">Reference proteome</keyword>
<feature type="binding site" evidence="15">
    <location>
        <position position="187"/>
    </location>
    <ligand>
        <name>cyanocob(III)alamin</name>
        <dbReference type="ChEBI" id="CHEBI:17439"/>
    </ligand>
</feature>
<dbReference type="InterPro" id="IPR051588">
    <property type="entry name" value="Cobalamin_Transport"/>
</dbReference>
<evidence type="ECO:0000313" key="18">
    <source>
        <dbReference type="EMBL" id="NXB51870.1"/>
    </source>
</evidence>
<dbReference type="InterPro" id="IPR002157">
    <property type="entry name" value="Cbl-bd_prot"/>
</dbReference>
<evidence type="ECO:0000256" key="7">
    <source>
        <dbReference type="ARBA" id="ARBA00022729"/>
    </source>
</evidence>
<reference evidence="18 19" key="1">
    <citation type="submission" date="2019-09" db="EMBL/GenBank/DDBJ databases">
        <title>Bird 10,000 Genomes (B10K) Project - Family phase.</title>
        <authorList>
            <person name="Zhang G."/>
        </authorList>
    </citation>
    <scope>NUCLEOTIDE SEQUENCE [LARGE SCALE GENOMIC DNA]</scope>
    <source>
        <strain evidence="18">B10K-DU-002-02</strain>
        <tissue evidence="18">Muscle</tissue>
    </source>
</reference>
<dbReference type="AlphaFoldDB" id="A0A7K8ELL9"/>
<feature type="domain" description="Transcobalamin-like C-terminal" evidence="17">
    <location>
        <begin position="256"/>
        <end position="332"/>
    </location>
</feature>
<feature type="binding site" evidence="15">
    <location>
        <position position="334"/>
    </location>
    <ligand>
        <name>cyanocob(III)alamin</name>
        <dbReference type="ChEBI" id="CHEBI:17439"/>
    </ligand>
</feature>
<evidence type="ECO:0000256" key="2">
    <source>
        <dbReference type="ARBA" id="ARBA00006449"/>
    </source>
</evidence>
<feature type="binding site" evidence="15">
    <location>
        <begin position="49"/>
        <end position="53"/>
    </location>
    <ligand>
        <name>cyanocob(III)alamin</name>
        <dbReference type="ChEBI" id="CHEBI:17439"/>
    </ligand>
</feature>
<evidence type="ECO:0000256" key="11">
    <source>
        <dbReference type="ARBA" id="ARBA00037184"/>
    </source>
</evidence>
<evidence type="ECO:0000256" key="6">
    <source>
        <dbReference type="ARBA" id="ARBA00022723"/>
    </source>
</evidence>
<dbReference type="GO" id="GO:0046872">
    <property type="term" value="F:metal ion binding"/>
    <property type="evidence" value="ECO:0007669"/>
    <property type="project" value="UniProtKB-KW"/>
</dbReference>
<dbReference type="Pfam" id="PF14478">
    <property type="entry name" value="DUF4430"/>
    <property type="match status" value="1"/>
</dbReference>
<dbReference type="Proteomes" id="UP000522331">
    <property type="component" value="Unassembled WGS sequence"/>
</dbReference>
<dbReference type="Gene3D" id="2.170.130.30">
    <property type="match status" value="1"/>
</dbReference>
<evidence type="ECO:0000259" key="17">
    <source>
        <dbReference type="Pfam" id="PF14478"/>
    </source>
</evidence>
<dbReference type="InterPro" id="IPR027954">
    <property type="entry name" value="Transcobalamin-like_C"/>
</dbReference>
<comment type="subcellular location">
    <subcellularLocation>
        <location evidence="1">Secreted</location>
    </subcellularLocation>
</comment>
<gene>
    <name evidence="18" type="primary">Tcn2</name>
    <name evidence="18" type="ORF">LEUROT_R07996</name>
</gene>